<keyword evidence="2 3" id="KW-0175">Coiled coil</keyword>
<keyword evidence="4" id="KW-0732">Signal</keyword>
<evidence type="ECO:0000256" key="2">
    <source>
        <dbReference type="ARBA" id="ARBA00023054"/>
    </source>
</evidence>
<evidence type="ECO:0000256" key="4">
    <source>
        <dbReference type="SAM" id="SignalP"/>
    </source>
</evidence>
<evidence type="ECO:0000256" key="1">
    <source>
        <dbReference type="ARBA" id="ARBA00004196"/>
    </source>
</evidence>
<dbReference type="KEGG" id="osu:NT6N_23150"/>
<accession>A0AAT9FMR9</accession>
<dbReference type="Gene3D" id="2.40.420.20">
    <property type="match status" value="1"/>
</dbReference>
<organism evidence="6">
    <name type="scientific">Oceaniferula spumae</name>
    <dbReference type="NCBI Taxonomy" id="2979115"/>
    <lineage>
        <taxon>Bacteria</taxon>
        <taxon>Pseudomonadati</taxon>
        <taxon>Verrucomicrobiota</taxon>
        <taxon>Verrucomicrobiia</taxon>
        <taxon>Verrucomicrobiales</taxon>
        <taxon>Verrucomicrobiaceae</taxon>
        <taxon>Oceaniferula</taxon>
    </lineage>
</organism>
<evidence type="ECO:0000256" key="3">
    <source>
        <dbReference type="SAM" id="Coils"/>
    </source>
</evidence>
<name>A0AAT9FMR9_9BACT</name>
<dbReference type="InterPro" id="IPR050465">
    <property type="entry name" value="UPF0194_transport"/>
</dbReference>
<evidence type="ECO:0000313" key="6">
    <source>
        <dbReference type="EMBL" id="BDS07275.1"/>
    </source>
</evidence>
<comment type="subcellular location">
    <subcellularLocation>
        <location evidence="1">Cell envelope</location>
    </subcellularLocation>
</comment>
<proteinExistence type="predicted"/>
<evidence type="ECO:0000259" key="5">
    <source>
        <dbReference type="Pfam" id="PF25967"/>
    </source>
</evidence>
<reference evidence="6" key="1">
    <citation type="submission" date="2024-07" db="EMBL/GenBank/DDBJ databases">
        <title>Complete genome sequence of Verrucomicrobiaceae bacterium NT6N.</title>
        <authorList>
            <person name="Huang C."/>
            <person name="Takami H."/>
            <person name="Hamasaki K."/>
        </authorList>
    </citation>
    <scope>NUCLEOTIDE SEQUENCE</scope>
    <source>
        <strain evidence="6">NT6N</strain>
    </source>
</reference>
<feature type="chain" id="PRO_5043815197" description="Multidrug resistance protein MdtA-like C-terminal permuted SH3 domain-containing protein" evidence="4">
    <location>
        <begin position="22"/>
        <end position="466"/>
    </location>
</feature>
<dbReference type="EMBL" id="AP026866">
    <property type="protein sequence ID" value="BDS07275.1"/>
    <property type="molecule type" value="Genomic_DNA"/>
</dbReference>
<dbReference type="PANTHER" id="PTHR32347">
    <property type="entry name" value="EFFLUX SYSTEM COMPONENT YKNX-RELATED"/>
    <property type="match status" value="1"/>
</dbReference>
<dbReference type="GO" id="GO:0030313">
    <property type="term" value="C:cell envelope"/>
    <property type="evidence" value="ECO:0007669"/>
    <property type="project" value="UniProtKB-SubCell"/>
</dbReference>
<feature type="coiled-coil region" evidence="3">
    <location>
        <begin position="147"/>
        <end position="181"/>
    </location>
</feature>
<dbReference type="PANTHER" id="PTHR32347:SF14">
    <property type="entry name" value="EFFLUX SYSTEM COMPONENT YKNX-RELATED"/>
    <property type="match status" value="1"/>
</dbReference>
<gene>
    <name evidence="6" type="ORF">NT6N_23150</name>
</gene>
<protein>
    <recommendedName>
        <fullName evidence="5">Multidrug resistance protein MdtA-like C-terminal permuted SH3 domain-containing protein</fullName>
    </recommendedName>
</protein>
<sequence length="466" mass="51154">MIRTALSTLCLTSMLAGLSIADEYSVTEKPFKKVTTLSGVFLPTASTSVSINPEVWTDFTVTSLVPQGTMVKKGDTLIGIDTQKLDEYIAKMEKSRTIDRLNLAKAKQELAQLEITTPRGLENYARAEKENDENLKWYTEIGMPLSIESAKRSIKSAELNLAFQKEELKQLEKMYAEDNKTEETEEIILIRTRNSVERAEFSLKATKIDVAKTLETEIPRKLKTYQLAAESSRISNADAKVSLPRALELKRLEVAKAEIDDTDAEEKLAKLKADRAMMDIKAPADGLVYYGDMDDGRWTPASAVKVLKIGGKLPASLPLLTFIPANTPQTLSAFIQEANLSALKKGDKGQAITHLNRYKNHSVTIDSISGYPETDGTYHVSLTLDDAKSVSAVPGMKATVRVITGKEANAITVPADYLTRTDEGGYTVKLKLADGKTENREVSIGNSNSDTVVITKGLENGQVIVK</sequence>
<dbReference type="Pfam" id="PF25967">
    <property type="entry name" value="RND-MFP_C"/>
    <property type="match status" value="1"/>
</dbReference>
<dbReference type="InterPro" id="IPR058627">
    <property type="entry name" value="MdtA-like_C"/>
</dbReference>
<feature type="signal peptide" evidence="4">
    <location>
        <begin position="1"/>
        <end position="21"/>
    </location>
</feature>
<dbReference type="AlphaFoldDB" id="A0AAT9FMR9"/>
<feature type="domain" description="Multidrug resistance protein MdtA-like C-terminal permuted SH3" evidence="5">
    <location>
        <begin position="409"/>
        <end position="465"/>
    </location>
</feature>